<feature type="compositionally biased region" description="Basic and acidic residues" evidence="3">
    <location>
        <begin position="1058"/>
        <end position="1067"/>
    </location>
</feature>
<comment type="caution">
    <text evidence="5">The sequence shown here is derived from an EMBL/GenBank/DDBJ whole genome shotgun (WGS) entry which is preliminary data.</text>
</comment>
<dbReference type="PANTHER" id="PTHR10241:SF25">
    <property type="entry name" value="TOMOSYN, ISOFORM C"/>
    <property type="match status" value="1"/>
</dbReference>
<dbReference type="SMART" id="SM00320">
    <property type="entry name" value="WD40"/>
    <property type="match status" value="5"/>
</dbReference>
<dbReference type="GO" id="GO:0019905">
    <property type="term" value="F:syntaxin binding"/>
    <property type="evidence" value="ECO:0007669"/>
    <property type="project" value="TreeGrafter"/>
</dbReference>
<dbReference type="OrthoDB" id="19944at2759"/>
<evidence type="ECO:0000256" key="3">
    <source>
        <dbReference type="SAM" id="MobiDB-lite"/>
    </source>
</evidence>
<evidence type="ECO:0000313" key="6">
    <source>
        <dbReference type="Proteomes" id="UP000604825"/>
    </source>
</evidence>
<name>A0A811N6L5_9POAL</name>
<dbReference type="GO" id="GO:0005886">
    <property type="term" value="C:plasma membrane"/>
    <property type="evidence" value="ECO:0007669"/>
    <property type="project" value="TreeGrafter"/>
</dbReference>
<dbReference type="GO" id="GO:0006887">
    <property type="term" value="P:exocytosis"/>
    <property type="evidence" value="ECO:0007669"/>
    <property type="project" value="UniProtKB-KW"/>
</dbReference>
<evidence type="ECO:0000256" key="1">
    <source>
        <dbReference type="ARBA" id="ARBA00008070"/>
    </source>
</evidence>
<dbReference type="GO" id="GO:0005096">
    <property type="term" value="F:GTPase activator activity"/>
    <property type="evidence" value="ECO:0007669"/>
    <property type="project" value="TreeGrafter"/>
</dbReference>
<feature type="domain" description="Fatty acid desaturase" evidence="4">
    <location>
        <begin position="1147"/>
        <end position="1357"/>
    </location>
</feature>
<dbReference type="GO" id="GO:0006893">
    <property type="term" value="P:Golgi to plasma membrane transport"/>
    <property type="evidence" value="ECO:0007669"/>
    <property type="project" value="TreeGrafter"/>
</dbReference>
<evidence type="ECO:0000256" key="2">
    <source>
        <dbReference type="ARBA" id="ARBA00022483"/>
    </source>
</evidence>
<reference evidence="5" key="1">
    <citation type="submission" date="2020-10" db="EMBL/GenBank/DDBJ databases">
        <authorList>
            <person name="Han B."/>
            <person name="Lu T."/>
            <person name="Zhao Q."/>
            <person name="Huang X."/>
            <person name="Zhao Y."/>
        </authorList>
    </citation>
    <scope>NUCLEOTIDE SEQUENCE</scope>
</reference>
<dbReference type="SUPFAM" id="SSF50978">
    <property type="entry name" value="WD40 repeat-like"/>
    <property type="match status" value="2"/>
</dbReference>
<keyword evidence="6" id="KW-1185">Reference proteome</keyword>
<protein>
    <recommendedName>
        <fullName evidence="4">Fatty acid desaturase domain-containing protein</fullName>
    </recommendedName>
</protein>
<keyword evidence="2" id="KW-0268">Exocytosis</keyword>
<dbReference type="GO" id="GO:0005737">
    <property type="term" value="C:cytoplasm"/>
    <property type="evidence" value="ECO:0007669"/>
    <property type="project" value="TreeGrafter"/>
</dbReference>
<dbReference type="InterPro" id="IPR005804">
    <property type="entry name" value="FA_desaturase_dom"/>
</dbReference>
<accession>A0A811N6L5</accession>
<dbReference type="Proteomes" id="UP000604825">
    <property type="component" value="Unassembled WGS sequence"/>
</dbReference>
<comment type="similarity">
    <text evidence="1">Belongs to the WD repeat L(2)GL family.</text>
</comment>
<organism evidence="5 6">
    <name type="scientific">Miscanthus lutarioriparius</name>
    <dbReference type="NCBI Taxonomy" id="422564"/>
    <lineage>
        <taxon>Eukaryota</taxon>
        <taxon>Viridiplantae</taxon>
        <taxon>Streptophyta</taxon>
        <taxon>Embryophyta</taxon>
        <taxon>Tracheophyta</taxon>
        <taxon>Spermatophyta</taxon>
        <taxon>Magnoliopsida</taxon>
        <taxon>Liliopsida</taxon>
        <taxon>Poales</taxon>
        <taxon>Poaceae</taxon>
        <taxon>PACMAD clade</taxon>
        <taxon>Panicoideae</taxon>
        <taxon>Andropogonodae</taxon>
        <taxon>Andropogoneae</taxon>
        <taxon>Saccharinae</taxon>
        <taxon>Miscanthus</taxon>
    </lineage>
</organism>
<dbReference type="InterPro" id="IPR036322">
    <property type="entry name" value="WD40_repeat_dom_sf"/>
</dbReference>
<feature type="region of interest" description="Disordered" evidence="3">
    <location>
        <begin position="1046"/>
        <end position="1077"/>
    </location>
</feature>
<dbReference type="PANTHER" id="PTHR10241">
    <property type="entry name" value="LETHAL 2 GIANT LARVAE PROTEIN"/>
    <property type="match status" value="1"/>
</dbReference>
<dbReference type="GO" id="GO:0006629">
    <property type="term" value="P:lipid metabolic process"/>
    <property type="evidence" value="ECO:0007669"/>
    <property type="project" value="InterPro"/>
</dbReference>
<dbReference type="Gene3D" id="2.130.10.10">
    <property type="entry name" value="YVTN repeat-like/Quinoprotein amine dehydrogenase"/>
    <property type="match status" value="2"/>
</dbReference>
<evidence type="ECO:0000259" key="4">
    <source>
        <dbReference type="Pfam" id="PF00487"/>
    </source>
</evidence>
<sequence length="1399" mass="153187">MFAKRLFHKALVHHQVPPSLPTPILLPPSLHSIFRFHPTTCRVLSAKTTLAAQGGGGSASAPASPGDVIQMDAQISTHCGVPYTASLLAFDSVQRLLAVATLDGRIKIFGGDNIEGLLISPKSVPYKFLQFITNQGLLVAISNENEIQVWNLEFRQLFYSSQWDVNITAFAVIEGTFMMYLGDENGLLSVLKYDVDDGKLQIMPYNVHIHSLIERAGVSLQDPQPIVGILIQPETFGTRLLIAYERGLLVLWDVSEDRAVSVRGYGDLHMKGQIDGAQRDAGEDQLDTTIDDSEEEREICSLCWASREGSTVAVGYITGDILLWDMTTRSSRQGKQSDVSSNVVKLQLASGSRRLPVIVLHWSAGSAIHSTKGGHLFVYGGDDMGSEEVLTVLSLESTAGLESVRCMSRTDLKLDGSFADMILIPDTGVPDKSRTSALFILTNPGQLNFYDGGSLFSVQNSKEGNPLPEAQKFPAAIPTIDPNITVTILCSLTKSEFPNISLKKFCVRKDAGCFIPANMKWPLTGGVPSEMSLNKDHAVERIYIAGYQDGSVRIWDATFPVLMPMFVLDGQVADVNLDGANASVSSLAFCSLNMTLAVGTTSGLVRIYKLREHTGGSSFHFVSESKQEVHVVHHRKGFHCYVAFLSSNSSVRSLLFMASGELLAAGYQNGQVAMLDPSELSILFTVDGASGTNSPVVSLSIYSVAASAAKADQSKKESPQNAKLPRDVLLSLTKDARVTVLDCTTGAMINSHIIHQKQSSAISMYVIDEKQTQLSEDKIPSQDQAGKEGKDLDRIETQGVEKHLKNASQLSHNGGSDSLVVCCEDVLFLLSLASLIQGSSKHLQKTKLTKPCCWSAVFKNMDGKICGLILAYQTGIIEMRSVPDLAIVAESPLMSLLRWSYKTGMDKSASSSNGQITLVNGSEFAIISLMASENDFRIPESLPCLHDKVLAAAAEAVISFSTDQRRKQNPAAGIIGGFIKGMKGKAEENAKMRESLTMQTPSEQLESIFLKEPFAEPSIPDLDDPIEELSIDDIEIDDEVPVALAPAASSTSQGNKRTAVEEERAKLFEGSSNVDKPRMRTPQEILTKYKFGGDAAAAAAHAKDKLMQRQEKLEKNKKQLPGNCNSTLPECQLSVALTVATTPSCPAAQGTMFWALFVLGHDCGHGSFSNNPSPNSVVGHILHSSILVPYHGWRISHRTHHQNHGHVDKDESWHPLPERLYKSLDSVVLMLRFRLPFPMLAYPFYLANRSPGKSGSHFHPASDLFQLSESNDVLTSTACWLAMAALLAATFLMGPLQMLKLYFVPYWEWTYLRGGLTTLDRDYGWINNIHHLFPQIPHYHLIEATEAAKPVLGKYYREPQKSGPLPFHLLSDHVQSLRRDHYVSDTGDVVDYQTDPKLH</sequence>
<dbReference type="InterPro" id="IPR001680">
    <property type="entry name" value="WD40_rpt"/>
</dbReference>
<evidence type="ECO:0000313" key="5">
    <source>
        <dbReference type="EMBL" id="CAD6216526.1"/>
    </source>
</evidence>
<dbReference type="Pfam" id="PF00487">
    <property type="entry name" value="FA_desaturase"/>
    <property type="match status" value="1"/>
</dbReference>
<dbReference type="EMBL" id="CAJGYO010000003">
    <property type="protein sequence ID" value="CAD6216526.1"/>
    <property type="molecule type" value="Genomic_DNA"/>
</dbReference>
<dbReference type="CDD" id="cd03507">
    <property type="entry name" value="Delta12-FADS-like"/>
    <property type="match status" value="1"/>
</dbReference>
<dbReference type="InterPro" id="IPR015943">
    <property type="entry name" value="WD40/YVTN_repeat-like_dom_sf"/>
</dbReference>
<gene>
    <name evidence="5" type="ORF">NCGR_LOCUS10714</name>
</gene>
<proteinExistence type="inferred from homology"/>
<dbReference type="GO" id="GO:0045159">
    <property type="term" value="F:myosin II binding"/>
    <property type="evidence" value="ECO:0007669"/>
    <property type="project" value="TreeGrafter"/>
</dbReference>